<evidence type="ECO:0000256" key="3">
    <source>
        <dbReference type="ARBA" id="ARBA00021453"/>
    </source>
</evidence>
<evidence type="ECO:0000256" key="9">
    <source>
        <dbReference type="ARBA" id="ARBA00081863"/>
    </source>
</evidence>
<dbReference type="AlphaFoldDB" id="A0A0G2IBI1"/>
<keyword evidence="6" id="KW-0804">Transcription</keyword>
<dbReference type="SUPFAM" id="SSF46785">
    <property type="entry name" value="Winged helix' DNA-binding domain"/>
    <property type="match status" value="1"/>
</dbReference>
<evidence type="ECO:0000313" key="13">
    <source>
        <dbReference type="EMBL" id="KKY37065.1"/>
    </source>
</evidence>
<dbReference type="InterPro" id="IPR003196">
    <property type="entry name" value="TFIIF_beta"/>
</dbReference>
<feature type="domain" description="TFIIF beta subunit HTH" evidence="11">
    <location>
        <begin position="276"/>
        <end position="339"/>
    </location>
</feature>
<dbReference type="GO" id="GO:0003677">
    <property type="term" value="F:DNA binding"/>
    <property type="evidence" value="ECO:0007669"/>
    <property type="project" value="UniProtKB-KW"/>
</dbReference>
<evidence type="ECO:0000256" key="7">
    <source>
        <dbReference type="ARBA" id="ARBA00023242"/>
    </source>
</evidence>
<dbReference type="PANTHER" id="PTHR10445:SF0">
    <property type="entry name" value="GENERAL TRANSCRIPTION FACTOR IIF SUBUNIT 2"/>
    <property type="match status" value="1"/>
</dbReference>
<dbReference type="PANTHER" id="PTHR10445">
    <property type="entry name" value="GENERAL TRANSCRIPTION FACTOR IIF SUBUNIT 2"/>
    <property type="match status" value="1"/>
</dbReference>
<feature type="region of interest" description="Disordered" evidence="10">
    <location>
        <begin position="1"/>
        <end position="24"/>
    </location>
</feature>
<feature type="domain" description="TFIIF beta subunit N-terminal" evidence="12">
    <location>
        <begin position="56"/>
        <end position="208"/>
    </location>
</feature>
<comment type="caution">
    <text evidence="13">The sequence shown here is derived from an EMBL/GenBank/DDBJ whole genome shotgun (WGS) entry which is preliminary data.</text>
</comment>
<comment type="similarity">
    <text evidence="2">Belongs to the TFIIF beta subunit family.</text>
</comment>
<name>A0A0G2IBI1_9PEZI</name>
<dbReference type="InterPro" id="IPR040504">
    <property type="entry name" value="TFIIF_beta_N"/>
</dbReference>
<evidence type="ECO:0000256" key="6">
    <source>
        <dbReference type="ARBA" id="ARBA00023163"/>
    </source>
</evidence>
<proteinExistence type="inferred from homology"/>
<dbReference type="Pfam" id="PF17683">
    <property type="entry name" value="TFIIF_beta_N"/>
    <property type="match status" value="1"/>
</dbReference>
<keyword evidence="13" id="KW-0648">Protein biosynthesis</keyword>
<dbReference type="GO" id="GO:0005674">
    <property type="term" value="C:transcription factor TFIIF complex"/>
    <property type="evidence" value="ECO:0007669"/>
    <property type="project" value="InterPro"/>
</dbReference>
<organism evidence="13 14">
    <name type="scientific">Diaporthe ampelina</name>
    <dbReference type="NCBI Taxonomy" id="1214573"/>
    <lineage>
        <taxon>Eukaryota</taxon>
        <taxon>Fungi</taxon>
        <taxon>Dikarya</taxon>
        <taxon>Ascomycota</taxon>
        <taxon>Pezizomycotina</taxon>
        <taxon>Sordariomycetes</taxon>
        <taxon>Sordariomycetidae</taxon>
        <taxon>Diaporthales</taxon>
        <taxon>Diaporthaceae</taxon>
        <taxon>Diaporthe</taxon>
    </lineage>
</organism>
<dbReference type="Pfam" id="PF02270">
    <property type="entry name" value="TFIIF_beta"/>
    <property type="match status" value="1"/>
</dbReference>
<evidence type="ECO:0000259" key="11">
    <source>
        <dbReference type="Pfam" id="PF02270"/>
    </source>
</evidence>
<protein>
    <recommendedName>
        <fullName evidence="3">Transcription initiation factor IIF subunit beta</fullName>
    </recommendedName>
    <alternativeName>
        <fullName evidence="9">TFIIF medium subunit</fullName>
    </alternativeName>
    <alternativeName>
        <fullName evidence="8">TFIIF-beta</fullName>
    </alternativeName>
</protein>
<dbReference type="Proteomes" id="UP000034680">
    <property type="component" value="Unassembled WGS sequence"/>
</dbReference>
<accession>A0A0G2IBI1</accession>
<keyword evidence="14" id="KW-1185">Reference proteome</keyword>
<keyword evidence="5" id="KW-0238">DNA-binding</keyword>
<comment type="subcellular location">
    <subcellularLocation>
        <location evidence="1">Nucleus</location>
    </subcellularLocation>
</comment>
<gene>
    <name evidence="13" type="ORF">UCDDA912_g02968</name>
</gene>
<dbReference type="GO" id="GO:0003743">
    <property type="term" value="F:translation initiation factor activity"/>
    <property type="evidence" value="ECO:0007669"/>
    <property type="project" value="UniProtKB-KW"/>
</dbReference>
<evidence type="ECO:0000313" key="14">
    <source>
        <dbReference type="Proteomes" id="UP000034680"/>
    </source>
</evidence>
<evidence type="ECO:0000256" key="2">
    <source>
        <dbReference type="ARBA" id="ARBA00009543"/>
    </source>
</evidence>
<evidence type="ECO:0000259" key="12">
    <source>
        <dbReference type="Pfam" id="PF17683"/>
    </source>
</evidence>
<sequence>MADAAVKPDPAVKADPDALQGGSPMAIDAYEDDVGDLDLDFYAPRDPDGNPSAQDNLFMARVPTYVWAAWDKVDDDTPIEIGRLRAWSEPDKKGIPKRKMRLLLKSNVSAHQGLPREYDLDDTNQAVKNTFIFTESDIDGFKNKNKLRKDAADQNIPSYLLRAKVEKPAQQNSRGGRGRRGRDTFRQVIPKKTAIYGRVSQEVNMNPIDNPETAYLMAVRAQEQVTPKNTTQIIDRFTVTSNVVQVGTTQATKAFESFIKDTRTQTKKAKAEAKTARMPENELFDKIFQCFRQYNYWSLKALRSAIPQPEVYLRSTLEKVADLHKSGRFANNWSLKAEHQDIGAQAVAETAPTMNFAEDSEDEEMEDVQLQ</sequence>
<reference evidence="13 14" key="2">
    <citation type="submission" date="2015-05" db="EMBL/GenBank/DDBJ databases">
        <authorList>
            <person name="Morales-Cruz A."/>
            <person name="Amrine K.C."/>
            <person name="Cantu D."/>
        </authorList>
    </citation>
    <scope>NUCLEOTIDE SEQUENCE [LARGE SCALE GENOMIC DNA]</scope>
    <source>
        <strain evidence="13">DA912</strain>
    </source>
</reference>
<dbReference type="STRING" id="1214573.A0A0G2IBI1"/>
<dbReference type="OrthoDB" id="26094at2759"/>
<dbReference type="Gene3D" id="1.10.10.10">
    <property type="entry name" value="Winged helix-like DNA-binding domain superfamily/Winged helix DNA-binding domain"/>
    <property type="match status" value="1"/>
</dbReference>
<reference evidence="13 14" key="1">
    <citation type="submission" date="2015-05" db="EMBL/GenBank/DDBJ databases">
        <title>Distinctive expansion of gene families associated with plant cell wall degradation and secondary metabolism in the genomes of grapevine trunk pathogens.</title>
        <authorList>
            <person name="Lawrence D.P."/>
            <person name="Travadon R."/>
            <person name="Rolshausen P.E."/>
            <person name="Baumgartner K."/>
        </authorList>
    </citation>
    <scope>NUCLEOTIDE SEQUENCE [LARGE SCALE GENOMIC DNA]</scope>
    <source>
        <strain evidence="13">DA912</strain>
    </source>
</reference>
<dbReference type="EMBL" id="LCUC01000098">
    <property type="protein sequence ID" value="KKY37065.1"/>
    <property type="molecule type" value="Genomic_DNA"/>
</dbReference>
<evidence type="ECO:0000256" key="1">
    <source>
        <dbReference type="ARBA" id="ARBA00004123"/>
    </source>
</evidence>
<keyword evidence="7" id="KW-0539">Nucleus</keyword>
<dbReference type="CDD" id="cd07980">
    <property type="entry name" value="TFIIF_beta"/>
    <property type="match status" value="1"/>
</dbReference>
<evidence type="ECO:0000256" key="8">
    <source>
        <dbReference type="ARBA" id="ARBA00081473"/>
    </source>
</evidence>
<evidence type="ECO:0000256" key="10">
    <source>
        <dbReference type="SAM" id="MobiDB-lite"/>
    </source>
</evidence>
<dbReference type="FunFam" id="1.10.10.10:FF:000035">
    <property type="entry name" value="General transcription factor IIF subunit 2"/>
    <property type="match status" value="1"/>
</dbReference>
<dbReference type="InterPro" id="IPR040450">
    <property type="entry name" value="TFIIF_beta_HTH"/>
</dbReference>
<dbReference type="InterPro" id="IPR011039">
    <property type="entry name" value="TFIIF_interaction"/>
</dbReference>
<evidence type="ECO:0000256" key="5">
    <source>
        <dbReference type="ARBA" id="ARBA00023125"/>
    </source>
</evidence>
<dbReference type="SUPFAM" id="SSF50916">
    <property type="entry name" value="Rap30/74 interaction domains"/>
    <property type="match status" value="1"/>
</dbReference>
<dbReference type="InterPro" id="IPR036388">
    <property type="entry name" value="WH-like_DNA-bd_sf"/>
</dbReference>
<dbReference type="InterPro" id="IPR036390">
    <property type="entry name" value="WH_DNA-bd_sf"/>
</dbReference>
<keyword evidence="4" id="KW-0805">Transcription regulation</keyword>
<evidence type="ECO:0000256" key="4">
    <source>
        <dbReference type="ARBA" id="ARBA00023015"/>
    </source>
</evidence>
<keyword evidence="13" id="KW-0396">Initiation factor</keyword>
<dbReference type="GO" id="GO:0006367">
    <property type="term" value="P:transcription initiation at RNA polymerase II promoter"/>
    <property type="evidence" value="ECO:0007669"/>
    <property type="project" value="InterPro"/>
</dbReference>